<feature type="compositionally biased region" description="Pro residues" evidence="1">
    <location>
        <begin position="347"/>
        <end position="357"/>
    </location>
</feature>
<gene>
    <name evidence="3" type="ORF">SAMN04487971_11374</name>
</gene>
<dbReference type="InterPro" id="IPR027417">
    <property type="entry name" value="P-loop_NTPase"/>
</dbReference>
<organism evidence="3 4">
    <name type="scientific">Paracoccus chinensis</name>
    <dbReference type="NCBI Taxonomy" id="525640"/>
    <lineage>
        <taxon>Bacteria</taxon>
        <taxon>Pseudomonadati</taxon>
        <taxon>Pseudomonadota</taxon>
        <taxon>Alphaproteobacteria</taxon>
        <taxon>Rhodobacterales</taxon>
        <taxon>Paracoccaceae</taxon>
        <taxon>Paracoccus</taxon>
    </lineage>
</organism>
<dbReference type="Gene3D" id="3.40.50.300">
    <property type="entry name" value="P-loop containing nucleotide triphosphate hydrolases"/>
    <property type="match status" value="1"/>
</dbReference>
<name>A0A1G9L5M1_9RHOB</name>
<dbReference type="Proteomes" id="UP000199555">
    <property type="component" value="Unassembled WGS sequence"/>
</dbReference>
<dbReference type="PANTHER" id="PTHR35894:SF1">
    <property type="entry name" value="PHOSPHORIBULOKINASE _ URIDINE KINASE FAMILY"/>
    <property type="match status" value="1"/>
</dbReference>
<evidence type="ECO:0000313" key="3">
    <source>
        <dbReference type="EMBL" id="SDL57240.1"/>
    </source>
</evidence>
<dbReference type="EMBL" id="FNGE01000013">
    <property type="protein sequence ID" value="SDL57240.1"/>
    <property type="molecule type" value="Genomic_DNA"/>
</dbReference>
<feature type="compositionally biased region" description="Low complexity" evidence="1">
    <location>
        <begin position="295"/>
        <end position="307"/>
    </location>
</feature>
<dbReference type="SMART" id="SM00382">
    <property type="entry name" value="AAA"/>
    <property type="match status" value="1"/>
</dbReference>
<feature type="region of interest" description="Disordered" evidence="1">
    <location>
        <begin position="295"/>
        <end position="357"/>
    </location>
</feature>
<dbReference type="Pfam" id="PF13401">
    <property type="entry name" value="AAA_22"/>
    <property type="match status" value="1"/>
</dbReference>
<dbReference type="STRING" id="525640.SAMN04487971_11374"/>
<evidence type="ECO:0000259" key="2">
    <source>
        <dbReference type="SMART" id="SM00382"/>
    </source>
</evidence>
<dbReference type="AlphaFoldDB" id="A0A1G9L5M1"/>
<dbReference type="InterPro" id="IPR049945">
    <property type="entry name" value="AAA_22"/>
</dbReference>
<protein>
    <submittedName>
        <fullName evidence="3">Type II secretory pathway, component ExeA (Predicted ATPase)</fullName>
    </submittedName>
</protein>
<keyword evidence="4" id="KW-1185">Reference proteome</keyword>
<reference evidence="4" key="1">
    <citation type="submission" date="2016-10" db="EMBL/GenBank/DDBJ databases">
        <authorList>
            <person name="Varghese N."/>
            <person name="Submissions S."/>
        </authorList>
    </citation>
    <scope>NUCLEOTIDE SEQUENCE [LARGE SCALE GENOMIC DNA]</scope>
    <source>
        <strain evidence="4">CGMCC 1.7655</strain>
    </source>
</reference>
<sequence>MSVIHLDRFGLQKAPFGPGPEAGLFHGSPARQRVIDWIEDGVGAHARILVLTGAAGTGKTTLLNLLPDRYGSEWVIGLVPGPLPESGGILAQARRALDLPDQGGGPDMAARQIRRFSATIRASNGFVLLVVDEAQALDPASLSALAALTGGTARDGALTLLLVGRPGLLALLDAPELQDLRPGDAERASLPPFSEAETAAYVAHRLAQAGRRTPLFDPGAMQVLHGFSQGVPGSINIMAEHCLKAAAAQGLSRIESGWIRAVLEEATATGMDGHAGEPEGAASPEVAPLPRLAAPAAPAENADHPALPVAAGPEPAVEQSEERMEEQAAPADRSASPSPDARADAPRPLPAPYPLPLSPGPSRRRGLWVPVAAAVAAVGAAFLWLQAPPGPAPMGKGLALPAANAAVEQAAPRPGPGLAPVAVTPDPTVEALMRQALEVETRDPAGAALAYARAALRGQGRAAYYLGQLHETAAGAGLNPGLARLWYAAAPLPAARQRMQDLTAPAAAGPPDTPVPIFQARLDSGASEMIWHVPKGAAPVRFRVEVRGLAGQALPAQETTVPGLILPLRIGAWRVTAIGAGGAESTPSDMVRMIPAEEGPSGEGRP</sequence>
<feature type="compositionally biased region" description="Low complexity" evidence="1">
    <location>
        <begin position="328"/>
        <end position="340"/>
    </location>
</feature>
<proteinExistence type="predicted"/>
<dbReference type="InterPro" id="IPR003593">
    <property type="entry name" value="AAA+_ATPase"/>
</dbReference>
<dbReference type="InterPro" id="IPR052026">
    <property type="entry name" value="ExeA_AAA_ATPase_DNA-bind"/>
</dbReference>
<dbReference type="SUPFAM" id="SSF52540">
    <property type="entry name" value="P-loop containing nucleoside triphosphate hydrolases"/>
    <property type="match status" value="1"/>
</dbReference>
<accession>A0A1G9L5M1</accession>
<dbReference type="GO" id="GO:0016887">
    <property type="term" value="F:ATP hydrolysis activity"/>
    <property type="evidence" value="ECO:0007669"/>
    <property type="project" value="InterPro"/>
</dbReference>
<dbReference type="PANTHER" id="PTHR35894">
    <property type="entry name" value="GENERAL SECRETION PATHWAY PROTEIN A-RELATED"/>
    <property type="match status" value="1"/>
</dbReference>
<evidence type="ECO:0000256" key="1">
    <source>
        <dbReference type="SAM" id="MobiDB-lite"/>
    </source>
</evidence>
<feature type="domain" description="AAA+ ATPase" evidence="2">
    <location>
        <begin position="45"/>
        <end position="184"/>
    </location>
</feature>
<evidence type="ECO:0000313" key="4">
    <source>
        <dbReference type="Proteomes" id="UP000199555"/>
    </source>
</evidence>